<evidence type="ECO:0000313" key="1">
    <source>
        <dbReference type="EMBL" id="MCU6794860.1"/>
    </source>
</evidence>
<protein>
    <submittedName>
        <fullName evidence="1">TniB family NTP-binding protein</fullName>
    </submittedName>
</protein>
<dbReference type="RefSeq" id="WP_262685951.1">
    <property type="nucleotide sequence ID" value="NZ_JAOQIO010000086.1"/>
</dbReference>
<name>A0ABT2UJP4_9BACL</name>
<dbReference type="Proteomes" id="UP001652445">
    <property type="component" value="Unassembled WGS sequence"/>
</dbReference>
<dbReference type="EMBL" id="JAOQIO010000086">
    <property type="protein sequence ID" value="MCU6794860.1"/>
    <property type="molecule type" value="Genomic_DNA"/>
</dbReference>
<comment type="caution">
    <text evidence="1">The sequence shown here is derived from an EMBL/GenBank/DDBJ whole genome shotgun (WGS) entry which is preliminary data.</text>
</comment>
<keyword evidence="2" id="KW-1185">Reference proteome</keyword>
<evidence type="ECO:0000313" key="2">
    <source>
        <dbReference type="Proteomes" id="UP001652445"/>
    </source>
</evidence>
<sequence length="309" mass="35909">MIDPKFKEFQKRIVNLYIEHPDVQVIWEMLDTRRLYRSLGVELDSDESQINLFITGKPRVGKTQAMKRYVKRYPKSIYIDPKGREIDVKPVAFMRLPVPFTAAAFYNNIVKAVGQPAFQSNEKVDFIKTQAFYLLQIHKVEMLIIDEMDYLLANTYTNKKAAMELIKDVTNESDVCLVCVGTPAIEQLRTLNDQLIGRFPQTTLPWFKQCDEQFFELLSKIETQLAPEVPLRLTDPDIGELLYELSGGLMGWLKPIIRESFKILGIFRPQFDTFSVLDKFDADVLIEARERVLGQLNEKDLERITRMED</sequence>
<dbReference type="Gene3D" id="3.40.50.300">
    <property type="entry name" value="P-loop containing nucleotide triphosphate hydrolases"/>
    <property type="match status" value="1"/>
</dbReference>
<accession>A0ABT2UJP4</accession>
<dbReference type="InterPro" id="IPR027417">
    <property type="entry name" value="P-loop_NTPase"/>
</dbReference>
<reference evidence="1 2" key="1">
    <citation type="submission" date="2022-09" db="EMBL/GenBank/DDBJ databases">
        <authorList>
            <person name="Han X.L."/>
            <person name="Wang Q."/>
            <person name="Lu T."/>
        </authorList>
    </citation>
    <scope>NUCLEOTIDE SEQUENCE [LARGE SCALE GENOMIC DNA]</scope>
    <source>
        <strain evidence="1 2">WQ 127069</strain>
    </source>
</reference>
<gene>
    <name evidence="1" type="ORF">OB236_22360</name>
</gene>
<dbReference type="InterPro" id="IPR008868">
    <property type="entry name" value="TniB"/>
</dbReference>
<dbReference type="Pfam" id="PF05621">
    <property type="entry name" value="TniB"/>
    <property type="match status" value="1"/>
</dbReference>
<proteinExistence type="predicted"/>
<organism evidence="1 2">
    <name type="scientific">Paenibacillus baimaensis</name>
    <dbReference type="NCBI Taxonomy" id="2982185"/>
    <lineage>
        <taxon>Bacteria</taxon>
        <taxon>Bacillati</taxon>
        <taxon>Bacillota</taxon>
        <taxon>Bacilli</taxon>
        <taxon>Bacillales</taxon>
        <taxon>Paenibacillaceae</taxon>
        <taxon>Paenibacillus</taxon>
    </lineage>
</organism>
<dbReference type="SUPFAM" id="SSF52540">
    <property type="entry name" value="P-loop containing nucleoside triphosphate hydrolases"/>
    <property type="match status" value="1"/>
</dbReference>